<evidence type="ECO:0000256" key="1">
    <source>
        <dbReference type="SAM" id="Phobius"/>
    </source>
</evidence>
<comment type="caution">
    <text evidence="2">The sequence shown here is derived from an EMBL/GenBank/DDBJ whole genome shotgun (WGS) entry which is preliminary data.</text>
</comment>
<feature type="transmembrane region" description="Helical" evidence="1">
    <location>
        <begin position="66"/>
        <end position="88"/>
    </location>
</feature>
<dbReference type="RefSeq" id="WP_027106361.1">
    <property type="nucleotide sequence ID" value="NZ_AUHP01000003.1"/>
</dbReference>
<protein>
    <submittedName>
        <fullName evidence="2">Uncharacterized protein</fullName>
    </submittedName>
</protein>
<dbReference type="EMBL" id="JQBZ01000017">
    <property type="protein sequence ID" value="KRN89233.1"/>
    <property type="molecule type" value="Genomic_DNA"/>
</dbReference>
<dbReference type="Proteomes" id="UP000051500">
    <property type="component" value="Unassembled WGS sequence"/>
</dbReference>
<evidence type="ECO:0000313" key="2">
    <source>
        <dbReference type="EMBL" id="KRN89233.1"/>
    </source>
</evidence>
<keyword evidence="1" id="KW-0472">Membrane</keyword>
<gene>
    <name evidence="2" type="ORF">IV53_GL000146</name>
</gene>
<keyword evidence="1" id="KW-0812">Transmembrane</keyword>
<keyword evidence="3" id="KW-1185">Reference proteome</keyword>
<accession>A0A0R2KIS6</accession>
<dbReference type="AlphaFoldDB" id="A0A0R2KIS6"/>
<proteinExistence type="predicted"/>
<organism evidence="2 3">
    <name type="scientific">Ligilactobacillus ceti DSM 22408</name>
    <dbReference type="NCBI Taxonomy" id="1122146"/>
    <lineage>
        <taxon>Bacteria</taxon>
        <taxon>Bacillati</taxon>
        <taxon>Bacillota</taxon>
        <taxon>Bacilli</taxon>
        <taxon>Lactobacillales</taxon>
        <taxon>Lactobacillaceae</taxon>
        <taxon>Ligilactobacillus</taxon>
    </lineage>
</organism>
<sequence>MQKNNKKALICFLIGLILVVISYFLPENLLMAFTNLRPFGLATIIIAPFCGLFGIGYAIKEKAWLLLFLNLILINSFPIYLMFAYYLATPH</sequence>
<evidence type="ECO:0000313" key="3">
    <source>
        <dbReference type="Proteomes" id="UP000051500"/>
    </source>
</evidence>
<dbReference type="PATRIC" id="fig|1122146.4.peg.148"/>
<name>A0A0R2KIS6_9LACO</name>
<feature type="transmembrane region" description="Helical" evidence="1">
    <location>
        <begin position="7"/>
        <end position="26"/>
    </location>
</feature>
<keyword evidence="1" id="KW-1133">Transmembrane helix</keyword>
<reference evidence="2 3" key="1">
    <citation type="journal article" date="2015" name="Genome Announc.">
        <title>Expanding the biotechnology potential of lactobacilli through comparative genomics of 213 strains and associated genera.</title>
        <authorList>
            <person name="Sun Z."/>
            <person name="Harris H.M."/>
            <person name="McCann A."/>
            <person name="Guo C."/>
            <person name="Argimon S."/>
            <person name="Zhang W."/>
            <person name="Yang X."/>
            <person name="Jeffery I.B."/>
            <person name="Cooney J.C."/>
            <person name="Kagawa T.F."/>
            <person name="Liu W."/>
            <person name="Song Y."/>
            <person name="Salvetti E."/>
            <person name="Wrobel A."/>
            <person name="Rasinkangas P."/>
            <person name="Parkhill J."/>
            <person name="Rea M.C."/>
            <person name="O'Sullivan O."/>
            <person name="Ritari J."/>
            <person name="Douillard F.P."/>
            <person name="Paul Ross R."/>
            <person name="Yang R."/>
            <person name="Briner A.E."/>
            <person name="Felis G.E."/>
            <person name="de Vos W.M."/>
            <person name="Barrangou R."/>
            <person name="Klaenhammer T.R."/>
            <person name="Caufield P.W."/>
            <person name="Cui Y."/>
            <person name="Zhang H."/>
            <person name="O'Toole P.W."/>
        </authorList>
    </citation>
    <scope>NUCLEOTIDE SEQUENCE [LARGE SCALE GENOMIC DNA]</scope>
    <source>
        <strain evidence="2 3">DSM 22408</strain>
    </source>
</reference>
<feature type="transmembrane region" description="Helical" evidence="1">
    <location>
        <begin position="38"/>
        <end position="59"/>
    </location>
</feature>